<accession>A0A4P6LX13</accession>
<gene>
    <name evidence="1" type="ORF">PMF13cell1_01869</name>
</gene>
<dbReference type="Gene3D" id="2.160.20.120">
    <property type="match status" value="1"/>
</dbReference>
<evidence type="ECO:0008006" key="3">
    <source>
        <dbReference type="Google" id="ProtNLM"/>
    </source>
</evidence>
<evidence type="ECO:0000313" key="2">
    <source>
        <dbReference type="Proteomes" id="UP000289794"/>
    </source>
</evidence>
<dbReference type="AlphaFoldDB" id="A0A4P6LX13"/>
<protein>
    <recommendedName>
        <fullName evidence="3">Adhesin domain-containing protein</fullName>
    </recommendedName>
</protein>
<sequence length="289" mass="31879">MKKFTKFCMIAALVLVIVGGALFLSGLVMGATWDGVTTAAENGFNWAPFRNWIRSDNDFNFTESIDDIKETMNGKAVKEYEFDADQVIDLDVDTKYAYVSVIRSSAKDKIRVRVYSNKDKVEFDQDDGQLSIERSYRRRSIEKYPIQIEIPENKRFEDAEFQIGAGMLEVQDLQAESLIMYVGAGTVDTSGIIRADDAELGTGMGTMDIAFIDFNTGSVDCGMGTMTAKLAGKRKDYRTDLDCGLGSVTIGSESHSGISSLETGDSNAQKYMEIECGMGTVDILFENGD</sequence>
<dbReference type="EMBL" id="CP035945">
    <property type="protein sequence ID" value="QBE96325.1"/>
    <property type="molecule type" value="Genomic_DNA"/>
</dbReference>
<name>A0A4P6LX13_9FIRM</name>
<reference evidence="1 2" key="1">
    <citation type="submission" date="2019-01" db="EMBL/GenBank/DDBJ databases">
        <title>PMF-metabolizing Aryl O-demethylase.</title>
        <authorList>
            <person name="Kim M."/>
        </authorList>
    </citation>
    <scope>NUCLEOTIDE SEQUENCE [LARGE SCALE GENOMIC DNA]</scope>
    <source>
        <strain evidence="1 2">PMF1</strain>
    </source>
</reference>
<dbReference type="KEGG" id="bpro:PMF13cell1_01869"/>
<dbReference type="RefSeq" id="WP_115624560.1">
    <property type="nucleotide sequence ID" value="NZ_AP031439.1"/>
</dbReference>
<organism evidence="1 2">
    <name type="scientific">Blautia producta</name>
    <dbReference type="NCBI Taxonomy" id="33035"/>
    <lineage>
        <taxon>Bacteria</taxon>
        <taxon>Bacillati</taxon>
        <taxon>Bacillota</taxon>
        <taxon>Clostridia</taxon>
        <taxon>Lachnospirales</taxon>
        <taxon>Lachnospiraceae</taxon>
        <taxon>Blautia</taxon>
    </lineage>
</organism>
<evidence type="ECO:0000313" key="1">
    <source>
        <dbReference type="EMBL" id="QBE96325.1"/>
    </source>
</evidence>
<proteinExistence type="predicted"/>
<dbReference type="Proteomes" id="UP000289794">
    <property type="component" value="Chromosome"/>
</dbReference>